<evidence type="ECO:0000313" key="4">
    <source>
        <dbReference type="WBParaSite" id="sdigi.contig898.g9966.t1"/>
    </source>
</evidence>
<protein>
    <submittedName>
        <fullName evidence="4">AB hydrolase-1 domain-containing protein</fullName>
    </submittedName>
</protein>
<dbReference type="InterPro" id="IPR000073">
    <property type="entry name" value="AB_hydrolase_1"/>
</dbReference>
<dbReference type="GO" id="GO:0008126">
    <property type="term" value="F:acetylesterase activity"/>
    <property type="evidence" value="ECO:0007669"/>
    <property type="project" value="TreeGrafter"/>
</dbReference>
<dbReference type="GO" id="GO:0051792">
    <property type="term" value="P:medium-chain fatty acid biosynthetic process"/>
    <property type="evidence" value="ECO:0007669"/>
    <property type="project" value="TreeGrafter"/>
</dbReference>
<dbReference type="GO" id="GO:0046464">
    <property type="term" value="P:acylglycerol catabolic process"/>
    <property type="evidence" value="ECO:0007669"/>
    <property type="project" value="TreeGrafter"/>
</dbReference>
<comment type="similarity">
    <text evidence="1">Belongs to the AB hydrolase superfamily. AB hydrolase 4 family.</text>
</comment>
<reference evidence="4" key="1">
    <citation type="submission" date="2022-11" db="UniProtKB">
        <authorList>
            <consortium name="WormBaseParasite"/>
        </authorList>
    </citation>
    <scope>IDENTIFICATION</scope>
</reference>
<accession>A0A915Q7T8</accession>
<dbReference type="Proteomes" id="UP000887581">
    <property type="component" value="Unplaced"/>
</dbReference>
<dbReference type="PANTHER" id="PTHR10794">
    <property type="entry name" value="ABHYDROLASE DOMAIN-CONTAINING PROTEIN"/>
    <property type="match status" value="1"/>
</dbReference>
<feature type="domain" description="AB hydrolase-1" evidence="2">
    <location>
        <begin position="233"/>
        <end position="481"/>
    </location>
</feature>
<dbReference type="GO" id="GO:0043401">
    <property type="term" value="P:steroid hormone receptor signaling pathway"/>
    <property type="evidence" value="ECO:0007669"/>
    <property type="project" value="TreeGrafter"/>
</dbReference>
<dbReference type="Pfam" id="PF00561">
    <property type="entry name" value="Abhydrolase_1"/>
    <property type="match status" value="1"/>
</dbReference>
<organism evidence="3 4">
    <name type="scientific">Setaria digitata</name>
    <dbReference type="NCBI Taxonomy" id="48799"/>
    <lineage>
        <taxon>Eukaryota</taxon>
        <taxon>Metazoa</taxon>
        <taxon>Ecdysozoa</taxon>
        <taxon>Nematoda</taxon>
        <taxon>Chromadorea</taxon>
        <taxon>Rhabditida</taxon>
        <taxon>Spirurina</taxon>
        <taxon>Spiruromorpha</taxon>
        <taxon>Filarioidea</taxon>
        <taxon>Setariidae</taxon>
        <taxon>Setaria</taxon>
    </lineage>
</organism>
<evidence type="ECO:0000313" key="3">
    <source>
        <dbReference type="Proteomes" id="UP000887581"/>
    </source>
</evidence>
<dbReference type="AlphaFoldDB" id="A0A915Q7T8"/>
<dbReference type="Gene3D" id="3.40.50.1820">
    <property type="entry name" value="alpha/beta hydrolase"/>
    <property type="match status" value="1"/>
</dbReference>
<proteinExistence type="inferred from homology"/>
<evidence type="ECO:0000259" key="2">
    <source>
        <dbReference type="Pfam" id="PF00561"/>
    </source>
</evidence>
<evidence type="ECO:0000256" key="1">
    <source>
        <dbReference type="ARBA" id="ARBA00010884"/>
    </source>
</evidence>
<dbReference type="InterPro" id="IPR029058">
    <property type="entry name" value="AB_hydrolase_fold"/>
</dbReference>
<dbReference type="GO" id="GO:0051793">
    <property type="term" value="P:medium-chain fatty acid catabolic process"/>
    <property type="evidence" value="ECO:0007669"/>
    <property type="project" value="TreeGrafter"/>
</dbReference>
<sequence length="511" mass="57047">MKFGDTTRYGNKKNSEVTQVNGYNGTVVNGETERAICNFPLEYQKSLGNSFEDLVNGSLDYPGIPAKPEGLSLNCDAATTLVIGGCELCVIAGLGFPESLLNCVSLSDLWSNYVWLGVFVVFVSLVRFLDVLSYPEKPEVTYMQKGALGKTSLSIADILNRCPILNEVYLPPLLWGRSGHLQTASYGLFGHASLIRTYDRRHVVKLTDGASVVFDIFEPVKPHPSRKDLTLALCPGIANTSESNYIRTCVHYAQENGFRCAVLNHLGALKHVPLTSNRIFSYGGTEEMEEMLARLADLYPSTRFFCIGFSMGGNIITRMIAKFSTESFRHRIIAGLSVAQGYSAVSSLSLYHSWENGRRAYNYLITENMKRLLRRNYDMAVAPHSYKFILKHLWAATSIMALDDSYTRRILGYESVEEFYRDISSLSVIPKIKIPMVFMNSLDDPLIPPCLWQPVRELAATNEHFGFVLTKHGGHLGFLEGSGIAPNSITWLDRFIVELANSVIVEYDESD</sequence>
<dbReference type="GO" id="GO:0097524">
    <property type="term" value="C:sperm plasma membrane"/>
    <property type="evidence" value="ECO:0007669"/>
    <property type="project" value="TreeGrafter"/>
</dbReference>
<name>A0A915Q7T8_9BILA</name>
<dbReference type="GO" id="GO:0047372">
    <property type="term" value="F:monoacylglycerol lipase activity"/>
    <property type="evidence" value="ECO:0007669"/>
    <property type="project" value="TreeGrafter"/>
</dbReference>
<dbReference type="GO" id="GO:0036126">
    <property type="term" value="C:sperm flagellum"/>
    <property type="evidence" value="ECO:0007669"/>
    <property type="project" value="TreeGrafter"/>
</dbReference>
<dbReference type="SUPFAM" id="SSF53474">
    <property type="entry name" value="alpha/beta-Hydrolases"/>
    <property type="match status" value="1"/>
</dbReference>
<keyword evidence="3" id="KW-1185">Reference proteome</keyword>
<dbReference type="PANTHER" id="PTHR10794:SF45">
    <property type="entry name" value="MONOACYLGLYCEROL LIPASE ABHD2"/>
    <property type="match status" value="1"/>
</dbReference>
<dbReference type="WBParaSite" id="sdigi.contig898.g9966.t1">
    <property type="protein sequence ID" value="sdigi.contig898.g9966.t1"/>
    <property type="gene ID" value="sdigi.contig898.g9966"/>
</dbReference>
<dbReference type="InterPro" id="IPR050960">
    <property type="entry name" value="AB_hydrolase_4_sf"/>
</dbReference>
<dbReference type="GO" id="GO:0048240">
    <property type="term" value="P:sperm capacitation"/>
    <property type="evidence" value="ECO:0007669"/>
    <property type="project" value="TreeGrafter"/>
</dbReference>